<name>A0AAD5MHA0_PARTN</name>
<evidence type="ECO:0000313" key="1">
    <source>
        <dbReference type="EMBL" id="KAJ1358040.1"/>
    </source>
</evidence>
<accession>A0AAD5MHA0</accession>
<dbReference type="Proteomes" id="UP001196413">
    <property type="component" value="Unassembled WGS sequence"/>
</dbReference>
<dbReference type="EMBL" id="JAHQIW010003284">
    <property type="protein sequence ID" value="KAJ1358040.1"/>
    <property type="molecule type" value="Genomic_DNA"/>
</dbReference>
<comment type="caution">
    <text evidence="1">The sequence shown here is derived from an EMBL/GenBank/DDBJ whole genome shotgun (WGS) entry which is preliminary data.</text>
</comment>
<evidence type="ECO:0000313" key="2">
    <source>
        <dbReference type="Proteomes" id="UP001196413"/>
    </source>
</evidence>
<proteinExistence type="predicted"/>
<sequence>MQEKKLCHRSRRSRQTVYDESILDVILSNYDWNPIPTIKDDPTEDYELFVGRPKRCADSASLTQPRREDLISSITMELLKKRKKLKLDPNVTHLARLT</sequence>
<reference evidence="1" key="1">
    <citation type="submission" date="2021-06" db="EMBL/GenBank/DDBJ databases">
        <title>Parelaphostrongylus tenuis whole genome reference sequence.</title>
        <authorList>
            <person name="Garwood T.J."/>
            <person name="Larsen P.A."/>
            <person name="Fountain-Jones N.M."/>
            <person name="Garbe J.R."/>
            <person name="Macchietto M.G."/>
            <person name="Kania S.A."/>
            <person name="Gerhold R.W."/>
            <person name="Richards J.E."/>
            <person name="Wolf T.M."/>
        </authorList>
    </citation>
    <scope>NUCLEOTIDE SEQUENCE</scope>
    <source>
        <strain evidence="1">MNPRO001-30</strain>
        <tissue evidence="1">Meninges</tissue>
    </source>
</reference>
<keyword evidence="2" id="KW-1185">Reference proteome</keyword>
<gene>
    <name evidence="1" type="ORF">KIN20_016344</name>
</gene>
<organism evidence="1 2">
    <name type="scientific">Parelaphostrongylus tenuis</name>
    <name type="common">Meningeal worm</name>
    <dbReference type="NCBI Taxonomy" id="148309"/>
    <lineage>
        <taxon>Eukaryota</taxon>
        <taxon>Metazoa</taxon>
        <taxon>Ecdysozoa</taxon>
        <taxon>Nematoda</taxon>
        <taxon>Chromadorea</taxon>
        <taxon>Rhabditida</taxon>
        <taxon>Rhabditina</taxon>
        <taxon>Rhabditomorpha</taxon>
        <taxon>Strongyloidea</taxon>
        <taxon>Metastrongylidae</taxon>
        <taxon>Parelaphostrongylus</taxon>
    </lineage>
</organism>
<protein>
    <submittedName>
        <fullName evidence="1">Uncharacterized protein</fullName>
    </submittedName>
</protein>
<dbReference type="AlphaFoldDB" id="A0AAD5MHA0"/>